<name>A0ABV0XR27_9TELE</name>
<sequence>MDGGVFSLQGSSPGECLVQILFCLLMDRTWNRFSGEGALMQQFAAGIKITRSKCEAMVLRTERMNSSNEIMSHVAVDPVPACHGGQRTEPRTKAFSSLVHLNPTPDLWS</sequence>
<accession>A0ABV0XR27</accession>
<organism evidence="1 2">
    <name type="scientific">Ameca splendens</name>
    <dbReference type="NCBI Taxonomy" id="208324"/>
    <lineage>
        <taxon>Eukaryota</taxon>
        <taxon>Metazoa</taxon>
        <taxon>Chordata</taxon>
        <taxon>Craniata</taxon>
        <taxon>Vertebrata</taxon>
        <taxon>Euteleostomi</taxon>
        <taxon>Actinopterygii</taxon>
        <taxon>Neopterygii</taxon>
        <taxon>Teleostei</taxon>
        <taxon>Neoteleostei</taxon>
        <taxon>Acanthomorphata</taxon>
        <taxon>Ovalentaria</taxon>
        <taxon>Atherinomorphae</taxon>
        <taxon>Cyprinodontiformes</taxon>
        <taxon>Goodeidae</taxon>
        <taxon>Ameca</taxon>
    </lineage>
</organism>
<comment type="caution">
    <text evidence="1">The sequence shown here is derived from an EMBL/GenBank/DDBJ whole genome shotgun (WGS) entry which is preliminary data.</text>
</comment>
<gene>
    <name evidence="1" type="ORF">AMECASPLE_016414</name>
</gene>
<evidence type="ECO:0000313" key="1">
    <source>
        <dbReference type="EMBL" id="MEQ2283917.1"/>
    </source>
</evidence>
<dbReference type="Proteomes" id="UP001469553">
    <property type="component" value="Unassembled WGS sequence"/>
</dbReference>
<protein>
    <submittedName>
        <fullName evidence="1">Uncharacterized protein</fullName>
    </submittedName>
</protein>
<dbReference type="EMBL" id="JAHRIP010010598">
    <property type="protein sequence ID" value="MEQ2283917.1"/>
    <property type="molecule type" value="Genomic_DNA"/>
</dbReference>
<reference evidence="1 2" key="1">
    <citation type="submission" date="2021-06" db="EMBL/GenBank/DDBJ databases">
        <authorList>
            <person name="Palmer J.M."/>
        </authorList>
    </citation>
    <scope>NUCLEOTIDE SEQUENCE [LARGE SCALE GENOMIC DNA]</scope>
    <source>
        <strain evidence="1 2">AS_MEX2019</strain>
        <tissue evidence="1">Muscle</tissue>
    </source>
</reference>
<keyword evidence="2" id="KW-1185">Reference proteome</keyword>
<evidence type="ECO:0000313" key="2">
    <source>
        <dbReference type="Proteomes" id="UP001469553"/>
    </source>
</evidence>
<proteinExistence type="predicted"/>